<accession>A0A3B0YUN2</accession>
<gene>
    <name evidence="1" type="ORF">MNBD_GAMMA12-2847</name>
</gene>
<reference evidence="1" key="1">
    <citation type="submission" date="2018-06" db="EMBL/GenBank/DDBJ databases">
        <authorList>
            <person name="Zhirakovskaya E."/>
        </authorList>
    </citation>
    <scope>NUCLEOTIDE SEQUENCE</scope>
</reference>
<name>A0A3B0YUN2_9ZZZZ</name>
<sequence>MQNSTFMPKTSFYIEKLFNCFGELPWSDPNQYFNDINNLAWSDPNTSHLYRGYYFGIK</sequence>
<evidence type="ECO:0000313" key="1">
    <source>
        <dbReference type="EMBL" id="VAW80390.1"/>
    </source>
</evidence>
<protein>
    <submittedName>
        <fullName evidence="1">Uncharacterized protein</fullName>
    </submittedName>
</protein>
<proteinExistence type="predicted"/>
<organism evidence="1">
    <name type="scientific">hydrothermal vent metagenome</name>
    <dbReference type="NCBI Taxonomy" id="652676"/>
    <lineage>
        <taxon>unclassified sequences</taxon>
        <taxon>metagenomes</taxon>
        <taxon>ecological metagenomes</taxon>
    </lineage>
</organism>
<dbReference type="AlphaFoldDB" id="A0A3B0YUN2"/>
<dbReference type="EMBL" id="UOFL01000197">
    <property type="protein sequence ID" value="VAW80390.1"/>
    <property type="molecule type" value="Genomic_DNA"/>
</dbReference>